<organism evidence="3 4">
    <name type="scientific">Ceratodon purpureus</name>
    <name type="common">Fire moss</name>
    <name type="synonym">Dicranum purpureum</name>
    <dbReference type="NCBI Taxonomy" id="3225"/>
    <lineage>
        <taxon>Eukaryota</taxon>
        <taxon>Viridiplantae</taxon>
        <taxon>Streptophyta</taxon>
        <taxon>Embryophyta</taxon>
        <taxon>Bryophyta</taxon>
        <taxon>Bryophytina</taxon>
        <taxon>Bryopsida</taxon>
        <taxon>Dicranidae</taxon>
        <taxon>Pseudoditrichales</taxon>
        <taxon>Ditrichaceae</taxon>
        <taxon>Ceratodon</taxon>
    </lineage>
</organism>
<feature type="chain" id="PRO_5035755976" evidence="2">
    <location>
        <begin position="21"/>
        <end position="168"/>
    </location>
</feature>
<evidence type="ECO:0000256" key="2">
    <source>
        <dbReference type="SAM" id="SignalP"/>
    </source>
</evidence>
<evidence type="ECO:0000256" key="1">
    <source>
        <dbReference type="SAM" id="Phobius"/>
    </source>
</evidence>
<sequence>MLAFELVVVFSFWSCGLIRASRVGGDFRLGSYGELEVVVVSVGCARLWLGLGIAICSWVVGVLVPHLESTIGNITLGLSVLQTHVLNLIKCTLRCAFRFLLRVVINLFTGLLLDCFIGAERRDAQILDFDSLLKVGFLDLVALSTSVYLSLPVPLSLSLFNFSSVNPK</sequence>
<feature type="transmembrane region" description="Helical" evidence="1">
    <location>
        <begin position="37"/>
        <end position="64"/>
    </location>
</feature>
<dbReference type="Proteomes" id="UP000822688">
    <property type="component" value="Chromosome 3"/>
</dbReference>
<feature type="signal peptide" evidence="2">
    <location>
        <begin position="1"/>
        <end position="20"/>
    </location>
</feature>
<feature type="transmembrane region" description="Helical" evidence="1">
    <location>
        <begin position="99"/>
        <end position="119"/>
    </location>
</feature>
<feature type="transmembrane region" description="Helical" evidence="1">
    <location>
        <begin position="131"/>
        <end position="151"/>
    </location>
</feature>
<reference evidence="3" key="1">
    <citation type="submission" date="2020-06" db="EMBL/GenBank/DDBJ databases">
        <title>WGS assembly of Ceratodon purpureus strain R40.</title>
        <authorList>
            <person name="Carey S.B."/>
            <person name="Jenkins J."/>
            <person name="Shu S."/>
            <person name="Lovell J.T."/>
            <person name="Sreedasyam A."/>
            <person name="Maumus F."/>
            <person name="Tiley G.P."/>
            <person name="Fernandez-Pozo N."/>
            <person name="Barry K."/>
            <person name="Chen C."/>
            <person name="Wang M."/>
            <person name="Lipzen A."/>
            <person name="Daum C."/>
            <person name="Saski C.A."/>
            <person name="Payton A.C."/>
            <person name="Mcbreen J.C."/>
            <person name="Conrad R.E."/>
            <person name="Kollar L.M."/>
            <person name="Olsson S."/>
            <person name="Huttunen S."/>
            <person name="Landis J.B."/>
            <person name="Wickett N.J."/>
            <person name="Johnson M.G."/>
            <person name="Rensing S.A."/>
            <person name="Grimwood J."/>
            <person name="Schmutz J."/>
            <person name="Mcdaniel S.F."/>
        </authorList>
    </citation>
    <scope>NUCLEOTIDE SEQUENCE</scope>
    <source>
        <strain evidence="3">R40</strain>
    </source>
</reference>
<dbReference type="EMBL" id="CM026423">
    <property type="protein sequence ID" value="KAG0583762.1"/>
    <property type="molecule type" value="Genomic_DNA"/>
</dbReference>
<keyword evidence="4" id="KW-1185">Reference proteome</keyword>
<keyword evidence="1" id="KW-1133">Transmembrane helix</keyword>
<evidence type="ECO:0000313" key="4">
    <source>
        <dbReference type="Proteomes" id="UP000822688"/>
    </source>
</evidence>
<keyword evidence="1" id="KW-0472">Membrane</keyword>
<comment type="caution">
    <text evidence="3">The sequence shown here is derived from an EMBL/GenBank/DDBJ whole genome shotgun (WGS) entry which is preliminary data.</text>
</comment>
<gene>
    <name evidence="3" type="ORF">KC19_3G161400</name>
</gene>
<protein>
    <submittedName>
        <fullName evidence="3">Uncharacterized protein</fullName>
    </submittedName>
</protein>
<name>A0A8T0IKH8_CERPU</name>
<keyword evidence="1" id="KW-0812">Transmembrane</keyword>
<dbReference type="AlphaFoldDB" id="A0A8T0IKH8"/>
<keyword evidence="2" id="KW-0732">Signal</keyword>
<evidence type="ECO:0000313" key="3">
    <source>
        <dbReference type="EMBL" id="KAG0583762.1"/>
    </source>
</evidence>
<proteinExistence type="predicted"/>
<accession>A0A8T0IKH8</accession>